<protein>
    <submittedName>
        <fullName evidence="1">Uncharacterized protein</fullName>
    </submittedName>
</protein>
<reference evidence="2" key="1">
    <citation type="submission" date="2016-10" db="EMBL/GenBank/DDBJ databases">
        <authorList>
            <person name="Varghese N."/>
            <person name="Submissions S."/>
        </authorList>
    </citation>
    <scope>NUCLEOTIDE SEQUENCE [LARGE SCALE GENOMIC DNA]</scope>
    <source>
        <strain evidence="2">CGMCC 1.3566</strain>
    </source>
</reference>
<name>A0A1I0GH83_9BACI</name>
<dbReference type="EMBL" id="FOHJ01000007">
    <property type="protein sequence ID" value="SET70506.1"/>
    <property type="molecule type" value="Genomic_DNA"/>
</dbReference>
<evidence type="ECO:0000313" key="2">
    <source>
        <dbReference type="Proteomes" id="UP000199095"/>
    </source>
</evidence>
<keyword evidence="2" id="KW-1185">Reference proteome</keyword>
<sequence>MDWFIGHTTIMTGFLLAIRWHPFSINDGMAGQGVWVEVICKTNESVIIKKYITY</sequence>
<evidence type="ECO:0000313" key="1">
    <source>
        <dbReference type="EMBL" id="SET70506.1"/>
    </source>
</evidence>
<proteinExistence type="predicted"/>
<dbReference type="AlphaFoldDB" id="A0A1I0GH83"/>
<organism evidence="1 2">
    <name type="scientific">Salinibacillus kushneri</name>
    <dbReference type="NCBI Taxonomy" id="237682"/>
    <lineage>
        <taxon>Bacteria</taxon>
        <taxon>Bacillati</taxon>
        <taxon>Bacillota</taxon>
        <taxon>Bacilli</taxon>
        <taxon>Bacillales</taxon>
        <taxon>Bacillaceae</taxon>
        <taxon>Salinibacillus</taxon>
    </lineage>
</organism>
<accession>A0A1I0GH83</accession>
<gene>
    <name evidence="1" type="ORF">SAMN05421676_1073</name>
</gene>
<dbReference type="Proteomes" id="UP000199095">
    <property type="component" value="Unassembled WGS sequence"/>
</dbReference>
<dbReference type="RefSeq" id="WP_177167271.1">
    <property type="nucleotide sequence ID" value="NZ_FOHJ01000007.1"/>
</dbReference>